<evidence type="ECO:0000313" key="3">
    <source>
        <dbReference type="Proteomes" id="UP000678499"/>
    </source>
</evidence>
<feature type="signal peptide" evidence="1">
    <location>
        <begin position="1"/>
        <end position="20"/>
    </location>
</feature>
<keyword evidence="1" id="KW-0732">Signal</keyword>
<proteinExistence type="predicted"/>
<evidence type="ECO:0000313" key="2">
    <source>
        <dbReference type="EMBL" id="CAD7280742.1"/>
    </source>
</evidence>
<keyword evidence="3" id="KW-1185">Reference proteome</keyword>
<dbReference type="Proteomes" id="UP000678499">
    <property type="component" value="Unassembled WGS sequence"/>
</dbReference>
<name>A0A7R9GH37_9CRUS</name>
<accession>A0A7R9GH37</accession>
<reference evidence="2" key="1">
    <citation type="submission" date="2020-11" db="EMBL/GenBank/DDBJ databases">
        <authorList>
            <person name="Tran Van P."/>
        </authorList>
    </citation>
    <scope>NUCLEOTIDE SEQUENCE</scope>
</reference>
<dbReference type="EMBL" id="CAJPEX010002368">
    <property type="protein sequence ID" value="CAG0920894.1"/>
    <property type="molecule type" value="Genomic_DNA"/>
</dbReference>
<sequence length="464" mass="50738">MRRPIFFIVLSTHFLLGIRSASEGSDTYMRPKVYSRLEGSVPAKADGSYTGFIAVIELNMNDSTVKPTLLGAIISKRRMGKKSHFDLGWKGGCNCPRLTVYSEMSLLGLETKLRHILTTANLLDQNVWASQGLSINSIDVSVKVLGGNATKFVNLTTSDVINHPKYVTPNATSSEDDFLESQPAILTLNADVAIGIDNELRSIPISCSINDTSVYSFLAIYDWAKSSTEDGFELWRAYYFWKNCPANPSFTKEWSLCFQFVEPRMYNVSDMGILGSPIVRDSLVHEKAALIAVKARTYNVSATESLTSATSMSYSEIYKFVCQYADVCINNGSAATTITEVLLTNATSSTVVTSTTAVTPTTTANVTSTAATETSINVTTATATDGNTTITGTGNNNATTLTSINNTTTATNLTVDVTIIKSNATTRRYDYTGPDHDDHHQDEDENKWSSFMQLINNGIRYFFG</sequence>
<feature type="chain" id="PRO_5036210761" evidence="1">
    <location>
        <begin position="21"/>
        <end position="464"/>
    </location>
</feature>
<evidence type="ECO:0000256" key="1">
    <source>
        <dbReference type="SAM" id="SignalP"/>
    </source>
</evidence>
<protein>
    <submittedName>
        <fullName evidence="2">Uncharacterized protein</fullName>
    </submittedName>
</protein>
<gene>
    <name evidence="2" type="ORF">NMOB1V02_LOCUS8399</name>
</gene>
<organism evidence="2">
    <name type="scientific">Notodromas monacha</name>
    <dbReference type="NCBI Taxonomy" id="399045"/>
    <lineage>
        <taxon>Eukaryota</taxon>
        <taxon>Metazoa</taxon>
        <taxon>Ecdysozoa</taxon>
        <taxon>Arthropoda</taxon>
        <taxon>Crustacea</taxon>
        <taxon>Oligostraca</taxon>
        <taxon>Ostracoda</taxon>
        <taxon>Podocopa</taxon>
        <taxon>Podocopida</taxon>
        <taxon>Cypridocopina</taxon>
        <taxon>Cypridoidea</taxon>
        <taxon>Cyprididae</taxon>
        <taxon>Notodromas</taxon>
    </lineage>
</organism>
<dbReference type="AlphaFoldDB" id="A0A7R9GH37"/>
<dbReference type="EMBL" id="OA884405">
    <property type="protein sequence ID" value="CAD7280742.1"/>
    <property type="molecule type" value="Genomic_DNA"/>
</dbReference>